<feature type="transmembrane region" description="Helical" evidence="1">
    <location>
        <begin position="21"/>
        <end position="38"/>
    </location>
</feature>
<evidence type="ECO:0000313" key="3">
    <source>
        <dbReference type="EMBL" id="MFC5529431.1"/>
    </source>
</evidence>
<evidence type="ECO:0000259" key="2">
    <source>
        <dbReference type="Pfam" id="PF03779"/>
    </source>
</evidence>
<gene>
    <name evidence="3" type="ORF">ACFPQ4_08210</name>
</gene>
<proteinExistence type="predicted"/>
<keyword evidence="1" id="KW-0812">Transmembrane</keyword>
<sequence>MFLERRSYPWGVEMKKLNNSLAALIGVWFIIAPWVLGYSDVSGAVTTSVVIGAVMALSSWWSFKVPGWNLISLLAGVWFIVLPFVYTLDSVEKWISIGLGALVVVLNLWND</sequence>
<feature type="transmembrane region" description="Helical" evidence="1">
    <location>
        <begin position="44"/>
        <end position="63"/>
    </location>
</feature>
<reference evidence="4" key="1">
    <citation type="journal article" date="2019" name="Int. J. Syst. Evol. Microbiol.">
        <title>The Global Catalogue of Microorganisms (GCM) 10K type strain sequencing project: providing services to taxonomists for standard genome sequencing and annotation.</title>
        <authorList>
            <consortium name="The Broad Institute Genomics Platform"/>
            <consortium name="The Broad Institute Genome Sequencing Center for Infectious Disease"/>
            <person name="Wu L."/>
            <person name="Ma J."/>
        </authorList>
    </citation>
    <scope>NUCLEOTIDE SEQUENCE [LARGE SCALE GENOMIC DNA]</scope>
    <source>
        <strain evidence="4">CGMCC 1.18578</strain>
    </source>
</reference>
<dbReference type="RefSeq" id="WP_378111303.1">
    <property type="nucleotide sequence ID" value="NZ_JBHSNC010000024.1"/>
</dbReference>
<dbReference type="Pfam" id="PF03779">
    <property type="entry name" value="SPW"/>
    <property type="match status" value="1"/>
</dbReference>
<evidence type="ECO:0000256" key="1">
    <source>
        <dbReference type="SAM" id="Phobius"/>
    </source>
</evidence>
<accession>A0ABW0QWN9</accession>
<keyword evidence="1" id="KW-1133">Transmembrane helix</keyword>
<feature type="transmembrane region" description="Helical" evidence="1">
    <location>
        <begin position="94"/>
        <end position="110"/>
    </location>
</feature>
<feature type="domain" description="SPW repeat-containing integral membrane" evidence="2">
    <location>
        <begin position="19"/>
        <end position="108"/>
    </location>
</feature>
<dbReference type="EMBL" id="JBHSNC010000024">
    <property type="protein sequence ID" value="MFC5529431.1"/>
    <property type="molecule type" value="Genomic_DNA"/>
</dbReference>
<keyword evidence="1" id="KW-0472">Membrane</keyword>
<name>A0ABW0QWN9_9BACL</name>
<dbReference type="Proteomes" id="UP001596108">
    <property type="component" value="Unassembled WGS sequence"/>
</dbReference>
<keyword evidence="4" id="KW-1185">Reference proteome</keyword>
<comment type="caution">
    <text evidence="3">The sequence shown here is derived from an EMBL/GenBank/DDBJ whole genome shotgun (WGS) entry which is preliminary data.</text>
</comment>
<feature type="transmembrane region" description="Helical" evidence="1">
    <location>
        <begin position="70"/>
        <end position="88"/>
    </location>
</feature>
<dbReference type="InterPro" id="IPR005530">
    <property type="entry name" value="SPW"/>
</dbReference>
<evidence type="ECO:0000313" key="4">
    <source>
        <dbReference type="Proteomes" id="UP001596108"/>
    </source>
</evidence>
<organism evidence="3 4">
    <name type="scientific">Cohnella yongneupensis</name>
    <dbReference type="NCBI Taxonomy" id="425006"/>
    <lineage>
        <taxon>Bacteria</taxon>
        <taxon>Bacillati</taxon>
        <taxon>Bacillota</taxon>
        <taxon>Bacilli</taxon>
        <taxon>Bacillales</taxon>
        <taxon>Paenibacillaceae</taxon>
        <taxon>Cohnella</taxon>
    </lineage>
</organism>
<protein>
    <submittedName>
        <fullName evidence="3">SPW repeat protein</fullName>
    </submittedName>
</protein>